<protein>
    <recommendedName>
        <fullName evidence="5">Aminotransferase-like plant mobile domain-containing protein</fullName>
    </recommendedName>
</protein>
<evidence type="ECO:0000256" key="2">
    <source>
        <dbReference type="SAM" id="SignalP"/>
    </source>
</evidence>
<accession>A0A565BU36</accession>
<feature type="chain" id="PRO_5021908456" description="Aminotransferase-like plant mobile domain-containing protein" evidence="2">
    <location>
        <begin position="17"/>
        <end position="156"/>
    </location>
</feature>
<evidence type="ECO:0000313" key="3">
    <source>
        <dbReference type="EMBL" id="VVB04866.1"/>
    </source>
</evidence>
<gene>
    <name evidence="3" type="ORF">ANE_LOCUS15310</name>
</gene>
<dbReference type="PANTHER" id="PTHR48434">
    <property type="entry name" value="(RAPE) HYPOTHETICAL PROTEIN"/>
    <property type="match status" value="1"/>
</dbReference>
<keyword evidence="4" id="KW-1185">Reference proteome</keyword>
<feature type="compositionally biased region" description="Low complexity" evidence="1">
    <location>
        <begin position="78"/>
        <end position="100"/>
    </location>
</feature>
<evidence type="ECO:0000313" key="4">
    <source>
        <dbReference type="Proteomes" id="UP000489600"/>
    </source>
</evidence>
<feature type="signal peptide" evidence="2">
    <location>
        <begin position="1"/>
        <end position="16"/>
    </location>
</feature>
<dbReference type="PANTHER" id="PTHR48434:SF1">
    <property type="entry name" value="(RAPE) HYPOTHETICAL PROTEIN"/>
    <property type="match status" value="1"/>
</dbReference>
<dbReference type="Proteomes" id="UP000489600">
    <property type="component" value="Unassembled WGS sequence"/>
</dbReference>
<evidence type="ECO:0008006" key="5">
    <source>
        <dbReference type="Google" id="ProtNLM"/>
    </source>
</evidence>
<reference evidence="3" key="1">
    <citation type="submission" date="2019-07" db="EMBL/GenBank/DDBJ databases">
        <authorList>
            <person name="Dittberner H."/>
        </authorList>
    </citation>
    <scope>NUCLEOTIDE SEQUENCE [LARGE SCALE GENOMIC DNA]</scope>
</reference>
<evidence type="ECO:0000256" key="1">
    <source>
        <dbReference type="SAM" id="MobiDB-lite"/>
    </source>
</evidence>
<feature type="compositionally biased region" description="Basic residues" evidence="1">
    <location>
        <begin position="101"/>
        <end position="110"/>
    </location>
</feature>
<name>A0A565BU36_9BRAS</name>
<proteinExistence type="predicted"/>
<dbReference type="EMBL" id="CABITT030000005">
    <property type="protein sequence ID" value="VVB04866.1"/>
    <property type="molecule type" value="Genomic_DNA"/>
</dbReference>
<comment type="caution">
    <text evidence="3">The sequence shown here is derived from an EMBL/GenBank/DDBJ whole genome shotgun (WGS) entry which is preliminary data.</text>
</comment>
<dbReference type="OrthoDB" id="1108948at2759"/>
<organism evidence="3 4">
    <name type="scientific">Arabis nemorensis</name>
    <dbReference type="NCBI Taxonomy" id="586526"/>
    <lineage>
        <taxon>Eukaryota</taxon>
        <taxon>Viridiplantae</taxon>
        <taxon>Streptophyta</taxon>
        <taxon>Embryophyta</taxon>
        <taxon>Tracheophyta</taxon>
        <taxon>Spermatophyta</taxon>
        <taxon>Magnoliopsida</taxon>
        <taxon>eudicotyledons</taxon>
        <taxon>Gunneridae</taxon>
        <taxon>Pentapetalae</taxon>
        <taxon>rosids</taxon>
        <taxon>malvids</taxon>
        <taxon>Brassicales</taxon>
        <taxon>Brassicaceae</taxon>
        <taxon>Arabideae</taxon>
        <taxon>Arabis</taxon>
    </lineage>
</organism>
<keyword evidence="2" id="KW-0732">Signal</keyword>
<dbReference type="AlphaFoldDB" id="A0A565BU36"/>
<feature type="region of interest" description="Disordered" evidence="1">
    <location>
        <begin position="78"/>
        <end position="156"/>
    </location>
</feature>
<sequence length="156" mass="17614">MGLPWICSWHFNLILTLPDMPYSLIKEYRVKWWDKFNLDRCSLINITKFFGNARQDKLLVKNVSKAIPLLTTSQLTQIPPITIPSQTPSPTKSTSSNSSQKNKKKAKLKKALQTLSQELLASSDDEDSINQDDTPLDPNAPFGGPLAQDPFEDMHE</sequence>